<dbReference type="GeneID" id="19462100"/>
<feature type="compositionally biased region" description="Low complexity" evidence="5">
    <location>
        <begin position="266"/>
        <end position="309"/>
    </location>
</feature>
<keyword evidence="4 6" id="KW-0472">Membrane</keyword>
<dbReference type="eggNOG" id="ENOG502SMFQ">
    <property type="taxonomic scope" value="Eukaryota"/>
</dbReference>
<comment type="subcellular location">
    <subcellularLocation>
        <location evidence="1">Membrane</location>
        <topology evidence="1">Single-pass membrane protein</topology>
    </subcellularLocation>
</comment>
<feature type="chain" id="PRO_5004507342" evidence="7">
    <location>
        <begin position="18"/>
        <end position="423"/>
    </location>
</feature>
<keyword evidence="7" id="KW-0732">Signal</keyword>
<feature type="transmembrane region" description="Helical" evidence="6">
    <location>
        <begin position="315"/>
        <end position="337"/>
    </location>
</feature>
<evidence type="ECO:0000313" key="9">
    <source>
        <dbReference type="Proteomes" id="UP000016922"/>
    </source>
</evidence>
<dbReference type="PANTHER" id="PTHR15549:SF33">
    <property type="entry name" value="MEMBRANE PROTEIN WSC4, PUTATIVE (AFU_ORTHOLOGUE AFUA_5G09020)-RELATED"/>
    <property type="match status" value="1"/>
</dbReference>
<evidence type="ECO:0000256" key="5">
    <source>
        <dbReference type="SAM" id="MobiDB-lite"/>
    </source>
</evidence>
<name>S3CN30_GLAL2</name>
<evidence type="ECO:0000256" key="4">
    <source>
        <dbReference type="ARBA" id="ARBA00023136"/>
    </source>
</evidence>
<keyword evidence="3 6" id="KW-1133">Transmembrane helix</keyword>
<evidence type="ECO:0000256" key="3">
    <source>
        <dbReference type="ARBA" id="ARBA00022989"/>
    </source>
</evidence>
<organism evidence="8 9">
    <name type="scientific">Glarea lozoyensis (strain ATCC 20868 / MF5171)</name>
    <dbReference type="NCBI Taxonomy" id="1116229"/>
    <lineage>
        <taxon>Eukaryota</taxon>
        <taxon>Fungi</taxon>
        <taxon>Dikarya</taxon>
        <taxon>Ascomycota</taxon>
        <taxon>Pezizomycotina</taxon>
        <taxon>Leotiomycetes</taxon>
        <taxon>Helotiales</taxon>
        <taxon>Helotiaceae</taxon>
        <taxon>Glarea</taxon>
    </lineage>
</organism>
<dbReference type="HOGENOM" id="CLU_037449_2_1_1"/>
<dbReference type="GO" id="GO:0071944">
    <property type="term" value="C:cell periphery"/>
    <property type="evidence" value="ECO:0007669"/>
    <property type="project" value="UniProtKB-ARBA"/>
</dbReference>
<keyword evidence="9" id="KW-1185">Reference proteome</keyword>
<accession>S3CN30</accession>
<gene>
    <name evidence="8" type="ORF">GLAREA_03044</name>
</gene>
<dbReference type="PANTHER" id="PTHR15549">
    <property type="entry name" value="PAIRED IMMUNOGLOBULIN-LIKE TYPE 2 RECEPTOR"/>
    <property type="match status" value="1"/>
</dbReference>
<dbReference type="OMA" id="AYVHKFM"/>
<feature type="region of interest" description="Disordered" evidence="5">
    <location>
        <begin position="344"/>
        <end position="423"/>
    </location>
</feature>
<feature type="signal peptide" evidence="7">
    <location>
        <begin position="1"/>
        <end position="17"/>
    </location>
</feature>
<dbReference type="InterPro" id="IPR051694">
    <property type="entry name" value="Immunoregulatory_rcpt-like"/>
</dbReference>
<sequence>MHIVYIFGALLLGVSFAQRPSNNTICDYYTVKLYGANTSDTQNQLMQGIIALAFGGGANIPNATDITGVFNPGTYQGVPVDLRPWFDGSKASTNLNNQPVGINWLDGGGVQPLNNFLTSGSQTAIQFSTNTTNQYRLFSHWTFAFSRLFGCTQPKPLPALPGGFLSLAYVHKFMGLNYTEVGHFINQLTKASGHFGFSDQDALTLNTQMNAQYNVRCAPPVDNPRLGPQLWSLCQNETCPLAQPSADCAPYVDIQPSGVSRAVSGTASPSVSPTAPPTSSAATTSASASTTTSSTSSSPTTAASSSPATLSPGGIAGAAIGGAAVFLFFITLIIYLLRRRRNDKPAPEHLPPTTQSYYTASQPDHHASYMSGNTSQTAHVEQWVQEAPSEPPAEMEGGAWTSSPKTGHVSSSTYLSPVSPSRY</sequence>
<proteinExistence type="predicted"/>
<dbReference type="GO" id="GO:0016020">
    <property type="term" value="C:membrane"/>
    <property type="evidence" value="ECO:0007669"/>
    <property type="project" value="UniProtKB-SubCell"/>
</dbReference>
<feature type="compositionally biased region" description="Polar residues" evidence="5">
    <location>
        <begin position="352"/>
        <end position="362"/>
    </location>
</feature>
<reference evidence="8 9" key="1">
    <citation type="journal article" date="2013" name="BMC Genomics">
        <title>Genomics-driven discovery of the pneumocandin biosynthetic gene cluster in the fungus Glarea lozoyensis.</title>
        <authorList>
            <person name="Chen L."/>
            <person name="Yue Q."/>
            <person name="Zhang X."/>
            <person name="Xiang M."/>
            <person name="Wang C."/>
            <person name="Li S."/>
            <person name="Che Y."/>
            <person name="Ortiz-Lopez F.J."/>
            <person name="Bills G.F."/>
            <person name="Liu X."/>
            <person name="An Z."/>
        </authorList>
    </citation>
    <scope>NUCLEOTIDE SEQUENCE [LARGE SCALE GENOMIC DNA]</scope>
    <source>
        <strain evidence="9">ATCC 20868 / MF5171</strain>
    </source>
</reference>
<evidence type="ECO:0000313" key="8">
    <source>
        <dbReference type="EMBL" id="EPE27130.1"/>
    </source>
</evidence>
<feature type="compositionally biased region" description="Polar residues" evidence="5">
    <location>
        <begin position="370"/>
        <end position="379"/>
    </location>
</feature>
<dbReference type="KEGG" id="glz:GLAREA_03044"/>
<dbReference type="EMBL" id="KE145370">
    <property type="protein sequence ID" value="EPE27130.1"/>
    <property type="molecule type" value="Genomic_DNA"/>
</dbReference>
<dbReference type="AlphaFoldDB" id="S3CN30"/>
<evidence type="ECO:0000256" key="6">
    <source>
        <dbReference type="SAM" id="Phobius"/>
    </source>
</evidence>
<feature type="compositionally biased region" description="Low complexity" evidence="5">
    <location>
        <begin position="409"/>
        <end position="423"/>
    </location>
</feature>
<evidence type="ECO:0000256" key="7">
    <source>
        <dbReference type="SAM" id="SignalP"/>
    </source>
</evidence>
<dbReference type="OrthoDB" id="2110578at2759"/>
<dbReference type="Proteomes" id="UP000016922">
    <property type="component" value="Unassembled WGS sequence"/>
</dbReference>
<dbReference type="STRING" id="1116229.S3CN30"/>
<dbReference type="RefSeq" id="XP_008086320.1">
    <property type="nucleotide sequence ID" value="XM_008088129.1"/>
</dbReference>
<keyword evidence="2 6" id="KW-0812">Transmembrane</keyword>
<feature type="region of interest" description="Disordered" evidence="5">
    <location>
        <begin position="262"/>
        <end position="309"/>
    </location>
</feature>
<evidence type="ECO:0000256" key="2">
    <source>
        <dbReference type="ARBA" id="ARBA00022692"/>
    </source>
</evidence>
<evidence type="ECO:0000256" key="1">
    <source>
        <dbReference type="ARBA" id="ARBA00004167"/>
    </source>
</evidence>
<protein>
    <submittedName>
        <fullName evidence="8">Uncharacterized protein</fullName>
    </submittedName>
</protein>